<keyword evidence="3" id="KW-1185">Reference proteome</keyword>
<accession>A0A285QC61</accession>
<dbReference type="RefSeq" id="WP_097062318.1">
    <property type="nucleotide sequence ID" value="NZ_OBMI01000001.1"/>
</dbReference>
<dbReference type="Proteomes" id="UP000219494">
    <property type="component" value="Unassembled WGS sequence"/>
</dbReference>
<dbReference type="EMBL" id="OBMI01000001">
    <property type="protein sequence ID" value="SOB79108.1"/>
    <property type="molecule type" value="Genomic_DNA"/>
</dbReference>
<reference evidence="2 3" key="1">
    <citation type="submission" date="2017-07" db="EMBL/GenBank/DDBJ databases">
        <authorList>
            <person name="Sun Z.S."/>
            <person name="Albrecht U."/>
            <person name="Echele G."/>
            <person name="Lee C.C."/>
        </authorList>
    </citation>
    <scope>NUCLEOTIDE SEQUENCE [LARGE SCALE GENOMIC DNA]</scope>
    <source>
        <strain evidence="2 3">CGMCC 1.12672</strain>
    </source>
</reference>
<keyword evidence="1" id="KW-0732">Signal</keyword>
<gene>
    <name evidence="2" type="ORF">SAMN06297144_0379</name>
</gene>
<evidence type="ECO:0000313" key="3">
    <source>
        <dbReference type="Proteomes" id="UP000219494"/>
    </source>
</evidence>
<dbReference type="InterPro" id="IPR021747">
    <property type="entry name" value="DUF3313"/>
</dbReference>
<evidence type="ECO:0000313" key="2">
    <source>
        <dbReference type="EMBL" id="SOB79108.1"/>
    </source>
</evidence>
<dbReference type="OrthoDB" id="7269086at2"/>
<organism evidence="2 3">
    <name type="scientific">Sphingomonas guangdongensis</name>
    <dbReference type="NCBI Taxonomy" id="1141890"/>
    <lineage>
        <taxon>Bacteria</taxon>
        <taxon>Pseudomonadati</taxon>
        <taxon>Pseudomonadota</taxon>
        <taxon>Alphaproteobacteria</taxon>
        <taxon>Sphingomonadales</taxon>
        <taxon>Sphingomonadaceae</taxon>
        <taxon>Sphingomonas</taxon>
    </lineage>
</organism>
<feature type="chain" id="PRO_5013148718" description="DUF3313 domain-containing protein" evidence="1">
    <location>
        <begin position="26"/>
        <end position="233"/>
    </location>
</feature>
<dbReference type="Pfam" id="PF11769">
    <property type="entry name" value="DUF3313"/>
    <property type="match status" value="1"/>
</dbReference>
<evidence type="ECO:0008006" key="4">
    <source>
        <dbReference type="Google" id="ProtNLM"/>
    </source>
</evidence>
<dbReference type="AlphaFoldDB" id="A0A285QC61"/>
<evidence type="ECO:0000256" key="1">
    <source>
        <dbReference type="SAM" id="SignalP"/>
    </source>
</evidence>
<dbReference type="PROSITE" id="PS51257">
    <property type="entry name" value="PROKAR_LIPOPROTEIN"/>
    <property type="match status" value="1"/>
</dbReference>
<proteinExistence type="predicted"/>
<sequence length="233" mass="24880">MTTASRRRGRRAATALAAVPLVALAACSTGGQRLTETGFLSDYSQMAPTKEHKKASIYVAPDYTASDYTKVIVDPVEWHAPARSDKVQARLIADFHERLVRSFGTRYEVVGADQAGPGVLRVRGAITGTRPSRWYYNVPAQVAQVALGGIGLFRPSAGGASQELQAQDAVTGRPLVKLATFRNGKPWHVSGSYVPYDHARGAFNDASKLLTALTSQPASNRVRAAASTAVAAR</sequence>
<name>A0A285QC61_9SPHN</name>
<feature type="signal peptide" evidence="1">
    <location>
        <begin position="1"/>
        <end position="25"/>
    </location>
</feature>
<protein>
    <recommendedName>
        <fullName evidence="4">DUF3313 domain-containing protein</fullName>
    </recommendedName>
</protein>